<gene>
    <name evidence="1" type="ORF">57a5orf23</name>
</gene>
<reference evidence="1" key="1">
    <citation type="journal article" date="2010" name="Environ. Microbiol.">
        <title>Homologues of nitrite reductases in ammonia-oxidizing archaea: diversity and genomic context.</title>
        <authorList>
            <person name="Bartossek R."/>
            <person name="Nicol G.W."/>
            <person name="Lanzen A."/>
            <person name="Klenk H.P."/>
            <person name="Schleper C."/>
        </authorList>
    </citation>
    <scope>NUCLEOTIDE SEQUENCE</scope>
</reference>
<protein>
    <submittedName>
        <fullName evidence="1">Uncharacterized conserved protein</fullName>
    </submittedName>
</protein>
<proteinExistence type="predicted"/>
<sequence>MVKSKPRNQASVTNSSKTDSNAYFQDVIDTIQNRVIDITNEIAKVQPQYAQSLSNLQVEYFEAKKSVMQNVSNLCAFFENNWNNNDKRSAIYSEEIKNQVNIFTDNIVRACEIWNQITLNSIDISKENIKMYTQAMISMESYHRNLIASWNSLLIPTFGK</sequence>
<organism evidence="1">
    <name type="scientific">uncultured crenarchaeote 57a5</name>
    <dbReference type="NCBI Taxonomy" id="684058"/>
    <lineage>
        <taxon>Archaea</taxon>
        <taxon>Thermoproteota</taxon>
        <taxon>environmental samples</taxon>
    </lineage>
</organism>
<name>D4N730_9CREN</name>
<accession>D4N730</accession>
<dbReference type="AlphaFoldDB" id="D4N730"/>
<evidence type="ECO:0000313" key="1">
    <source>
        <dbReference type="EMBL" id="ACY24516.1"/>
    </source>
</evidence>
<dbReference type="EMBL" id="GU059107">
    <property type="protein sequence ID" value="ACY24516.1"/>
    <property type="molecule type" value="Genomic_DNA"/>
</dbReference>